<proteinExistence type="predicted"/>
<dbReference type="Proteomes" id="UP000574390">
    <property type="component" value="Unassembled WGS sequence"/>
</dbReference>
<sequence>RDEAMVALLVQLFTLSNGDHTLRLWDSMSGDLIGELRQSGPAADHWCLPPELTKTALQKDVIEQKARSQGAARAASGHPPAAAPFLGIHTRVAGTAKTTRRTKPSLGAVDAVPVSPEEFLEEEEQGPLEGGVTRPQ</sequence>
<feature type="compositionally biased region" description="Low complexity" evidence="1">
    <location>
        <begin position="67"/>
        <end position="84"/>
    </location>
</feature>
<name>A0A7J6PU60_PEROL</name>
<feature type="region of interest" description="Disordered" evidence="1">
    <location>
        <begin position="67"/>
        <end position="86"/>
    </location>
</feature>
<feature type="non-terminal residue" evidence="2">
    <location>
        <position position="1"/>
    </location>
</feature>
<feature type="region of interest" description="Disordered" evidence="1">
    <location>
        <begin position="97"/>
        <end position="136"/>
    </location>
</feature>
<evidence type="ECO:0000256" key="1">
    <source>
        <dbReference type="SAM" id="MobiDB-lite"/>
    </source>
</evidence>
<protein>
    <submittedName>
        <fullName evidence="2">Uncharacterized protein</fullName>
    </submittedName>
</protein>
<dbReference type="EMBL" id="JABANM010034693">
    <property type="protein sequence ID" value="KAF4699226.1"/>
    <property type="molecule type" value="Genomic_DNA"/>
</dbReference>
<comment type="caution">
    <text evidence="2">The sequence shown here is derived from an EMBL/GenBank/DDBJ whole genome shotgun (WGS) entry which is preliminary data.</text>
</comment>
<dbReference type="AlphaFoldDB" id="A0A7J6PU60"/>
<evidence type="ECO:0000313" key="2">
    <source>
        <dbReference type="EMBL" id="KAF4699226.1"/>
    </source>
</evidence>
<organism evidence="2 3">
    <name type="scientific">Perkinsus olseni</name>
    <name type="common">Perkinsus atlanticus</name>
    <dbReference type="NCBI Taxonomy" id="32597"/>
    <lineage>
        <taxon>Eukaryota</taxon>
        <taxon>Sar</taxon>
        <taxon>Alveolata</taxon>
        <taxon>Perkinsozoa</taxon>
        <taxon>Perkinsea</taxon>
        <taxon>Perkinsida</taxon>
        <taxon>Perkinsidae</taxon>
        <taxon>Perkinsus</taxon>
    </lineage>
</organism>
<reference evidence="2 3" key="1">
    <citation type="submission" date="2020-04" db="EMBL/GenBank/DDBJ databases">
        <title>Perkinsus olseni comparative genomics.</title>
        <authorList>
            <person name="Bogema D.R."/>
        </authorList>
    </citation>
    <scope>NUCLEOTIDE SEQUENCE [LARGE SCALE GENOMIC DNA]</scope>
    <source>
        <strain evidence="2">ATCC PRA-205</strain>
    </source>
</reference>
<feature type="non-terminal residue" evidence="2">
    <location>
        <position position="136"/>
    </location>
</feature>
<accession>A0A7J6PU60</accession>
<gene>
    <name evidence="2" type="ORF">FOZ62_017933</name>
</gene>
<evidence type="ECO:0000313" key="3">
    <source>
        <dbReference type="Proteomes" id="UP000574390"/>
    </source>
</evidence>